<dbReference type="Gene3D" id="3.40.50.300">
    <property type="entry name" value="P-loop containing nucleotide triphosphate hydrolases"/>
    <property type="match status" value="1"/>
</dbReference>
<gene>
    <name evidence="1" type="ORF">GT755_09790</name>
</gene>
<evidence type="ECO:0000313" key="2">
    <source>
        <dbReference type="Proteomes" id="UP000479526"/>
    </source>
</evidence>
<dbReference type="AlphaFoldDB" id="A0A7C9NDK7"/>
<accession>A0A7C9NDK7</accession>
<sequence length="55" mass="5712">MAKHETPLAGEHGGPNYQLIGPHMLITGMTGSGKSIGAAWSIIGELITQDGPVNR</sequence>
<dbReference type="InterPro" id="IPR027417">
    <property type="entry name" value="P-loop_NTPase"/>
</dbReference>
<organism evidence="1 2">
    <name type="scientific">Herbidospora solisilvae</name>
    <dbReference type="NCBI Taxonomy" id="2696284"/>
    <lineage>
        <taxon>Bacteria</taxon>
        <taxon>Bacillati</taxon>
        <taxon>Actinomycetota</taxon>
        <taxon>Actinomycetes</taxon>
        <taxon>Streptosporangiales</taxon>
        <taxon>Streptosporangiaceae</taxon>
        <taxon>Herbidospora</taxon>
    </lineage>
</organism>
<dbReference type="EMBL" id="WXEW01000003">
    <property type="protein sequence ID" value="NAS21975.1"/>
    <property type="molecule type" value="Genomic_DNA"/>
</dbReference>
<proteinExistence type="predicted"/>
<dbReference type="Proteomes" id="UP000479526">
    <property type="component" value="Unassembled WGS sequence"/>
</dbReference>
<name>A0A7C9NDK7_9ACTN</name>
<keyword evidence="2" id="KW-1185">Reference proteome</keyword>
<dbReference type="RefSeq" id="WP_161479423.1">
    <property type="nucleotide sequence ID" value="NZ_WXEW01000003.1"/>
</dbReference>
<evidence type="ECO:0000313" key="1">
    <source>
        <dbReference type="EMBL" id="NAS21975.1"/>
    </source>
</evidence>
<reference evidence="1 2" key="1">
    <citation type="submission" date="2020-01" db="EMBL/GenBank/DDBJ databases">
        <title>Herbidospora sp. NEAU-GS84 nov., a novel actinomycete isolated from soil.</title>
        <authorList>
            <person name="Han L."/>
        </authorList>
    </citation>
    <scope>NUCLEOTIDE SEQUENCE [LARGE SCALE GENOMIC DNA]</scope>
    <source>
        <strain evidence="1 2">NEAU-GS84</strain>
    </source>
</reference>
<dbReference type="SUPFAM" id="SSF52540">
    <property type="entry name" value="P-loop containing nucleoside triphosphate hydrolases"/>
    <property type="match status" value="1"/>
</dbReference>
<protein>
    <submittedName>
        <fullName evidence="1">Uncharacterized protein</fullName>
    </submittedName>
</protein>
<comment type="caution">
    <text evidence="1">The sequence shown here is derived from an EMBL/GenBank/DDBJ whole genome shotgun (WGS) entry which is preliminary data.</text>
</comment>